<dbReference type="InterPro" id="IPR039424">
    <property type="entry name" value="SBP_5"/>
</dbReference>
<dbReference type="RefSeq" id="WP_162644826.1">
    <property type="nucleotide sequence ID" value="NZ_CP048286.1"/>
</dbReference>
<feature type="domain" description="Transcriptional regulator SgrR N-terminal HTH" evidence="3">
    <location>
        <begin position="17"/>
        <end position="102"/>
    </location>
</feature>
<name>A0A6C0P7Z1_9BACL</name>
<keyword evidence="1" id="KW-0238">DNA-binding</keyword>
<organism evidence="4 5">
    <name type="scientific">Paenibacillus rhizovicinus</name>
    <dbReference type="NCBI Taxonomy" id="2704463"/>
    <lineage>
        <taxon>Bacteria</taxon>
        <taxon>Bacillati</taxon>
        <taxon>Bacillota</taxon>
        <taxon>Bacilli</taxon>
        <taxon>Bacillales</taxon>
        <taxon>Paenibacillaceae</taxon>
        <taxon>Paenibacillus</taxon>
    </lineage>
</organism>
<accession>A0A6C0P7Z1</accession>
<dbReference type="Pfam" id="PF00496">
    <property type="entry name" value="SBP_bac_5"/>
    <property type="match status" value="1"/>
</dbReference>
<evidence type="ECO:0000259" key="2">
    <source>
        <dbReference type="Pfam" id="PF00496"/>
    </source>
</evidence>
<dbReference type="InterPro" id="IPR000914">
    <property type="entry name" value="SBP_5_dom"/>
</dbReference>
<feature type="domain" description="Solute-binding protein family 5" evidence="2">
    <location>
        <begin position="177"/>
        <end position="482"/>
    </location>
</feature>
<dbReference type="EMBL" id="CP048286">
    <property type="protein sequence ID" value="QHW34674.1"/>
    <property type="molecule type" value="Genomic_DNA"/>
</dbReference>
<reference evidence="4 5" key="1">
    <citation type="submission" date="2020-02" db="EMBL/GenBank/DDBJ databases">
        <title>Paenibacillus sp. nov., isolated from rhizosphere soil of tomato.</title>
        <authorList>
            <person name="Weon H.-Y."/>
            <person name="Lee S.A."/>
        </authorList>
    </citation>
    <scope>NUCLEOTIDE SEQUENCE [LARGE SCALE GENOMIC DNA]</scope>
    <source>
        <strain evidence="4 5">14171R-81</strain>
    </source>
</reference>
<dbReference type="KEGG" id="prz:GZH47_30355"/>
<dbReference type="GO" id="GO:0015833">
    <property type="term" value="P:peptide transport"/>
    <property type="evidence" value="ECO:0007669"/>
    <property type="project" value="TreeGrafter"/>
</dbReference>
<dbReference type="GO" id="GO:0003677">
    <property type="term" value="F:DNA binding"/>
    <property type="evidence" value="ECO:0007669"/>
    <property type="project" value="UniProtKB-KW"/>
</dbReference>
<keyword evidence="5" id="KW-1185">Reference proteome</keyword>
<dbReference type="Proteomes" id="UP000479114">
    <property type="component" value="Chromosome"/>
</dbReference>
<dbReference type="PANTHER" id="PTHR30290">
    <property type="entry name" value="PERIPLASMIC BINDING COMPONENT OF ABC TRANSPORTER"/>
    <property type="match status" value="1"/>
</dbReference>
<evidence type="ECO:0000259" key="3">
    <source>
        <dbReference type="Pfam" id="PF12793"/>
    </source>
</evidence>
<evidence type="ECO:0000256" key="1">
    <source>
        <dbReference type="ARBA" id="ARBA00023125"/>
    </source>
</evidence>
<dbReference type="SUPFAM" id="SSF53850">
    <property type="entry name" value="Periplasmic binding protein-like II"/>
    <property type="match status" value="1"/>
</dbReference>
<dbReference type="InterPro" id="IPR025370">
    <property type="entry name" value="SgrR_HTH_N"/>
</dbReference>
<dbReference type="AlphaFoldDB" id="A0A6C0P7Z1"/>
<dbReference type="PANTHER" id="PTHR30290:SF72">
    <property type="entry name" value="HTH-TYPE TRANSCRIPTIONAL REGULATOR SGRR"/>
    <property type="match status" value="1"/>
</dbReference>
<proteinExistence type="predicted"/>
<dbReference type="Pfam" id="PF12793">
    <property type="entry name" value="SgrR_N"/>
    <property type="match status" value="1"/>
</dbReference>
<evidence type="ECO:0000313" key="5">
    <source>
        <dbReference type="Proteomes" id="UP000479114"/>
    </source>
</evidence>
<gene>
    <name evidence="4" type="ORF">GZH47_30355</name>
</gene>
<dbReference type="Gene3D" id="3.40.190.10">
    <property type="entry name" value="Periplasmic binding protein-like II"/>
    <property type="match status" value="1"/>
</dbReference>
<evidence type="ECO:0000313" key="4">
    <source>
        <dbReference type="EMBL" id="QHW34674.1"/>
    </source>
</evidence>
<dbReference type="Gene3D" id="3.10.105.10">
    <property type="entry name" value="Dipeptide-binding Protein, Domain 3"/>
    <property type="match status" value="1"/>
</dbReference>
<protein>
    <submittedName>
        <fullName evidence="4">ABC transporter substrate-binding protein</fullName>
    </submittedName>
</protein>
<sequence>MKIRRHYLALRTLYPDAQERDPIEATTQELAEALDCTHRNMVLLLQRMQREAWLSWEPKRGRGNRSILRFLAGKEELLLAEAQEIAEKQDLQRAITYLRETEDAGGVLRARFQSWLSGRFGFHSEVRGEQRLDVLRFPLSQHIRSLDPANMHYAGESHLVNQLFDGLVRMTPGGDDVLPQLAHAWEVDASRRTWTFFLRKGVRFHDGRAFTAADVIFTFERLRSLAPRGLFHWVYSDIAAIEMLDERTVSFRLLAPNELFLSFLTTNRAAIVPAMNEQESAGFGSHPVGTGPFRLAGNEHGIYTLEANEGYFQGRGFLDVVEVWTEPDESSTSFGAGGEQPAFQVMHNVRLTGPASEQLQQVRQSGTTCKFITVNELRNGPLRNPAIRTALHAALNRAKMIERLSGDVIEATNSFWPEYQAASADDLAYDAATEAPERLAASGYDGERIVLATIPQYRSDAMLVRDECLQAGIQLDIELIPAEMFKGESRLSADLLLFAVMLDEHRELRLIELFKSMLHHLRPDMQLELERRIAGLMSLQNAEQRTRTLMEIESELRASHRLLFLYRKHLKTAFHKSVRGISLESLGWVRFRDLWFKPAESAKG</sequence>
<dbReference type="GO" id="GO:1904680">
    <property type="term" value="F:peptide transmembrane transporter activity"/>
    <property type="evidence" value="ECO:0007669"/>
    <property type="project" value="TreeGrafter"/>
</dbReference>